<evidence type="ECO:0000256" key="2">
    <source>
        <dbReference type="ARBA" id="ARBA00009902"/>
    </source>
</evidence>
<dbReference type="InterPro" id="IPR006232">
    <property type="entry name" value="Suc6P_hydrolase"/>
</dbReference>
<dbReference type="EC" id="3.2.1.26" evidence="3 8"/>
<evidence type="ECO:0000256" key="8">
    <source>
        <dbReference type="RuleBase" id="RU362110"/>
    </source>
</evidence>
<comment type="subcellular location">
    <subcellularLocation>
        <location evidence="9">Cytoplasm</location>
    </subcellularLocation>
</comment>
<dbReference type="SMART" id="SM00640">
    <property type="entry name" value="Glyco_32"/>
    <property type="match status" value="1"/>
</dbReference>
<proteinExistence type="inferred from homology"/>
<dbReference type="InterPro" id="IPR001362">
    <property type="entry name" value="Glyco_hydro_32"/>
</dbReference>
<evidence type="ECO:0000256" key="7">
    <source>
        <dbReference type="ARBA" id="ARBA00033367"/>
    </source>
</evidence>
<comment type="function">
    <text evidence="9">Enables the bacterium to metabolize sucrose as a sole carbon source.</text>
</comment>
<keyword evidence="9" id="KW-0963">Cytoplasm</keyword>
<gene>
    <name evidence="12" type="ORF">OTJ99_002150</name>
</gene>
<name>A0ABY7BFW1_9FIRM</name>
<evidence type="ECO:0000256" key="3">
    <source>
        <dbReference type="ARBA" id="ARBA00012758"/>
    </source>
</evidence>
<dbReference type="InterPro" id="IPR023296">
    <property type="entry name" value="Glyco_hydro_beta-prop_sf"/>
</dbReference>
<dbReference type="RefSeq" id="WP_083943580.1">
    <property type="nucleotide sequence ID" value="NZ_CP113864.1"/>
</dbReference>
<keyword evidence="6 8" id="KW-0326">Glycosidase</keyword>
<evidence type="ECO:0000259" key="11">
    <source>
        <dbReference type="Pfam" id="PF08244"/>
    </source>
</evidence>
<dbReference type="InterPro" id="IPR013189">
    <property type="entry name" value="Glyco_hydro_32_C"/>
</dbReference>
<dbReference type="SUPFAM" id="SSF75005">
    <property type="entry name" value="Arabinanase/levansucrase/invertase"/>
    <property type="match status" value="1"/>
</dbReference>
<feature type="domain" description="Glycosyl hydrolase family 32 C-terminal" evidence="11">
    <location>
        <begin position="360"/>
        <end position="475"/>
    </location>
</feature>
<comment type="similarity">
    <text evidence="2 8">Belongs to the glycosyl hydrolase 32 family.</text>
</comment>
<dbReference type="InterPro" id="IPR013148">
    <property type="entry name" value="Glyco_hydro_32_N"/>
</dbReference>
<evidence type="ECO:0000256" key="5">
    <source>
        <dbReference type="ARBA" id="ARBA00022801"/>
    </source>
</evidence>
<organism evidence="12 13">
    <name type="scientific">Caldicellulosiruptor naganoensis</name>
    <dbReference type="NCBI Taxonomy" id="29324"/>
    <lineage>
        <taxon>Bacteria</taxon>
        <taxon>Bacillati</taxon>
        <taxon>Bacillota</taxon>
        <taxon>Bacillota incertae sedis</taxon>
        <taxon>Caldicellulosiruptorales</taxon>
        <taxon>Caldicellulosiruptoraceae</taxon>
        <taxon>Caldicellulosiruptor</taxon>
    </lineage>
</organism>
<comment type="pathway">
    <text evidence="1 9">Glycan biosynthesis; sucrose metabolism.</text>
</comment>
<feature type="domain" description="Glycosyl hydrolase family 32 N-terminal" evidence="10">
    <location>
        <begin position="30"/>
        <end position="333"/>
    </location>
</feature>
<evidence type="ECO:0000313" key="13">
    <source>
        <dbReference type="Proteomes" id="UP001164745"/>
    </source>
</evidence>
<evidence type="ECO:0000256" key="6">
    <source>
        <dbReference type="ARBA" id="ARBA00023295"/>
    </source>
</evidence>
<dbReference type="Proteomes" id="UP001164745">
    <property type="component" value="Chromosome"/>
</dbReference>
<sequence>MKNSARLKQAMHYISQNKFNVDNKYRLKFHLMGECGWINDPNGFIFYNDWYHCFFQYNPFEPFWGPTYWGHAVSKDLVKWDYLPIALAPDKEYDKSGCFSGSAIEKDGKLYLMYTGHVEDCAGSYYQTQCIAYSEDGISFEKYFKNPVINTSDIPEQASKNDFRDPKAFKKGDFYYAVIASQSKEGKGQVLLYKSSDLLKWEYVNTIIRNNNIVEENIWECPDLFEFGEKDILLFSAQQKEGKKVIKSETFYCVGKMNFKSGLFHIDYCEKLDWGKYFYAPHTTVDKKGRRLMIAWMDNWNCPFPTQEGHNWAGALILPRELYLRNNKLFMKPVDEIKKYRKEEIHVERVLSDESMYLNCESECMEIESDLFFITDAKVEINIFSGVLTNNSVKILYDSFSKKLKFIINDLVFNNESQEIDLHPIDNKVNIRFLLDKSSIELFINEGEKVLTNRIYPLEKYNTLSISSKGTCKVNLKKWNLNV</sequence>
<dbReference type="NCBIfam" id="TIGR01322">
    <property type="entry name" value="scrB_fam"/>
    <property type="match status" value="1"/>
</dbReference>
<accession>A0ABY7BFW1</accession>
<evidence type="ECO:0000256" key="4">
    <source>
        <dbReference type="ARBA" id="ARBA00019623"/>
    </source>
</evidence>
<evidence type="ECO:0000313" key="12">
    <source>
        <dbReference type="EMBL" id="WAM31303.1"/>
    </source>
</evidence>
<dbReference type="InterPro" id="IPR051214">
    <property type="entry name" value="GH32_Enzymes"/>
</dbReference>
<evidence type="ECO:0000256" key="9">
    <source>
        <dbReference type="RuleBase" id="RU365015"/>
    </source>
</evidence>
<keyword evidence="13" id="KW-1185">Reference proteome</keyword>
<protein>
    <recommendedName>
        <fullName evidence="4 8">Sucrose-6-phosphate hydrolase</fullName>
        <ecNumber evidence="3 8">3.2.1.26</ecNumber>
    </recommendedName>
    <alternativeName>
        <fullName evidence="7 9">Invertase</fullName>
    </alternativeName>
</protein>
<keyword evidence="9" id="KW-0119">Carbohydrate metabolism</keyword>
<dbReference type="Gene3D" id="2.60.120.560">
    <property type="entry name" value="Exo-inulinase, domain 1"/>
    <property type="match status" value="1"/>
</dbReference>
<reference evidence="12" key="1">
    <citation type="submission" date="2022-12" db="EMBL/GenBank/DDBJ databases">
        <authorList>
            <person name="Bing R.G."/>
            <person name="Willard D.J."/>
            <person name="Manesh M.J.H."/>
            <person name="Laemthong T."/>
            <person name="Crosby J.R."/>
            <person name="Kelly R.M."/>
        </authorList>
    </citation>
    <scope>NUCLEOTIDE SEQUENCE</scope>
    <source>
        <strain evidence="12">DSM 8991</strain>
    </source>
</reference>
<dbReference type="PANTHER" id="PTHR43101">
    <property type="entry name" value="BETA-FRUCTOSIDASE"/>
    <property type="match status" value="1"/>
</dbReference>
<dbReference type="Pfam" id="PF08244">
    <property type="entry name" value="Glyco_hydro_32C"/>
    <property type="match status" value="1"/>
</dbReference>
<dbReference type="GO" id="GO:0016787">
    <property type="term" value="F:hydrolase activity"/>
    <property type="evidence" value="ECO:0007669"/>
    <property type="project" value="UniProtKB-KW"/>
</dbReference>
<dbReference type="EMBL" id="CP113864">
    <property type="protein sequence ID" value="WAM31303.1"/>
    <property type="molecule type" value="Genomic_DNA"/>
</dbReference>
<dbReference type="Gene3D" id="2.115.10.20">
    <property type="entry name" value="Glycosyl hydrolase domain, family 43"/>
    <property type="match status" value="1"/>
</dbReference>
<evidence type="ECO:0000259" key="10">
    <source>
        <dbReference type="Pfam" id="PF00251"/>
    </source>
</evidence>
<dbReference type="Pfam" id="PF00251">
    <property type="entry name" value="Glyco_hydro_32N"/>
    <property type="match status" value="1"/>
</dbReference>
<dbReference type="CDD" id="cd08996">
    <property type="entry name" value="GH32_FFase"/>
    <property type="match status" value="1"/>
</dbReference>
<evidence type="ECO:0000256" key="1">
    <source>
        <dbReference type="ARBA" id="ARBA00004914"/>
    </source>
</evidence>
<dbReference type="InterPro" id="IPR013320">
    <property type="entry name" value="ConA-like_dom_sf"/>
</dbReference>
<comment type="catalytic activity">
    <reaction evidence="8">
        <text>Hydrolysis of terminal non-reducing beta-D-fructofuranoside residues in beta-D-fructofuranosides.</text>
        <dbReference type="EC" id="3.2.1.26"/>
    </reaction>
</comment>
<dbReference type="SUPFAM" id="SSF49899">
    <property type="entry name" value="Concanavalin A-like lectins/glucanases"/>
    <property type="match status" value="1"/>
</dbReference>
<dbReference type="PANTHER" id="PTHR43101:SF1">
    <property type="entry name" value="BETA-FRUCTOSIDASE"/>
    <property type="match status" value="1"/>
</dbReference>
<keyword evidence="5 8" id="KW-0378">Hydrolase</keyword>